<dbReference type="Proteomes" id="UP000236738">
    <property type="component" value="Unassembled WGS sequence"/>
</dbReference>
<reference evidence="2" key="1">
    <citation type="submission" date="2016-10" db="EMBL/GenBank/DDBJ databases">
        <authorList>
            <person name="Varghese N."/>
            <person name="Submissions S."/>
        </authorList>
    </citation>
    <scope>NUCLEOTIDE SEQUENCE [LARGE SCALE GENOMIC DNA]</scope>
    <source>
        <strain evidence="2">DSM 21580</strain>
    </source>
</reference>
<organism evidence="1 2">
    <name type="scientific">Halpernia humi</name>
    <dbReference type="NCBI Taxonomy" id="493375"/>
    <lineage>
        <taxon>Bacteria</taxon>
        <taxon>Pseudomonadati</taxon>
        <taxon>Bacteroidota</taxon>
        <taxon>Flavobacteriia</taxon>
        <taxon>Flavobacteriales</taxon>
        <taxon>Weeksellaceae</taxon>
        <taxon>Chryseobacterium group</taxon>
        <taxon>Halpernia</taxon>
    </lineage>
</organism>
<sequence length="643" mass="74285">MKYLFLSLFFCLSLQGQINNRADSNQVKTSDTLVVDSGTKDSLKIFKPTIYDYQFQTQFSEKKIFDTVLSPNKTFIFSQYNNQDNFGKIQFANVGSGFQNMVYNVNPEKNLSLLPENKSFNIIRIKDVKYYDVKTPTTAFIYHNAVNNGAVLNSTYTQNIGARFNFAIEYYGLRSLGNYQRSLASSNNTTFSGHYISKNKRYQFFAHYLHQNVNNEENGGIADVNIFLNGDSRFKNRQNFEVNLKGTNSRFAYRRYYFSQEFSPFDVEKYPFKIRHTVFNQSNKFYLDGQLEPYYYTDATTELVKDFPPFTKKYSNNFSNTVSLVFDKQKFKFDAGLRYQIIKTGATPGIISDTLTTPTEISENRIGAVGNLQIKLLDKINLKSFFEFSQGSSFGSYVRSENLLNFEPVKGYRVDAKVNFQSASPTFNMLENTSPYRKFNYYLKDAKNESVTEIGGKINLKWFNAQLFGTYFRIDNYTYFDQFAQPQQSGSSLNISQVGGEATLDYAKFHINGKVLFQSALTNKDLLPMPSFIGRINLYYQTKAFKDAAEIQTGLKVYYFSKFASRNYFPLLNEYILPDANSYSIGGQPIADAYFNLKVKRFILFAEAEHFNTTFSQNKSFTAPDYPIYDFRLNLGIVWYLFN</sequence>
<protein>
    <submittedName>
        <fullName evidence="1">Putative porin</fullName>
    </submittedName>
</protein>
<accession>A0A1H5XS83</accession>
<dbReference type="AlphaFoldDB" id="A0A1H5XS83"/>
<gene>
    <name evidence="1" type="ORF">SAMN05421847_1534</name>
</gene>
<dbReference type="InterPro" id="IPR025631">
    <property type="entry name" value="Porin_10"/>
</dbReference>
<name>A0A1H5XS83_9FLAO</name>
<evidence type="ECO:0000313" key="1">
    <source>
        <dbReference type="EMBL" id="SEG14604.1"/>
    </source>
</evidence>
<keyword evidence="2" id="KW-1185">Reference proteome</keyword>
<dbReference type="EMBL" id="FNUS01000003">
    <property type="protein sequence ID" value="SEG14604.1"/>
    <property type="molecule type" value="Genomic_DNA"/>
</dbReference>
<dbReference type="OrthoDB" id="9812454at2"/>
<evidence type="ECO:0000313" key="2">
    <source>
        <dbReference type="Proteomes" id="UP000236738"/>
    </source>
</evidence>
<dbReference type="Pfam" id="PF14121">
    <property type="entry name" value="Porin_10"/>
    <property type="match status" value="1"/>
</dbReference>
<dbReference type="RefSeq" id="WP_103913511.1">
    <property type="nucleotide sequence ID" value="NZ_FNUS01000003.1"/>
</dbReference>
<dbReference type="SUPFAM" id="SSF56935">
    <property type="entry name" value="Porins"/>
    <property type="match status" value="1"/>
</dbReference>
<proteinExistence type="predicted"/>